<accession>A0A402AU61</accession>
<keyword evidence="2" id="KW-0547">Nucleotide-binding</keyword>
<dbReference type="GO" id="GO:0004788">
    <property type="term" value="F:thiamine diphosphokinase activity"/>
    <property type="evidence" value="ECO:0007669"/>
    <property type="project" value="UniProtKB-UniRule"/>
</dbReference>
<keyword evidence="1" id="KW-0808">Transferase</keyword>
<keyword evidence="8" id="KW-1185">Reference proteome</keyword>
<dbReference type="GO" id="GO:0030975">
    <property type="term" value="F:thiamine binding"/>
    <property type="evidence" value="ECO:0007669"/>
    <property type="project" value="InterPro"/>
</dbReference>
<dbReference type="GO" id="GO:0016301">
    <property type="term" value="F:kinase activity"/>
    <property type="evidence" value="ECO:0007669"/>
    <property type="project" value="UniProtKB-KW"/>
</dbReference>
<proteinExistence type="predicted"/>
<dbReference type="OrthoDB" id="9804377at2"/>
<evidence type="ECO:0000256" key="5">
    <source>
        <dbReference type="NCBIfam" id="TIGR01378"/>
    </source>
</evidence>
<dbReference type="SMART" id="SM00983">
    <property type="entry name" value="TPK_B1_binding"/>
    <property type="match status" value="1"/>
</dbReference>
<dbReference type="EMBL" id="BIFS01000002">
    <property type="protein sequence ID" value="GCE22627.1"/>
    <property type="molecule type" value="Genomic_DNA"/>
</dbReference>
<dbReference type="InterPro" id="IPR036759">
    <property type="entry name" value="TPK_catalytic_sf"/>
</dbReference>
<dbReference type="RefSeq" id="WP_126555665.1">
    <property type="nucleotide sequence ID" value="NZ_BIFS01000002.1"/>
</dbReference>
<feature type="domain" description="Thiamin pyrophosphokinase thiamin-binding" evidence="6">
    <location>
        <begin position="141"/>
        <end position="206"/>
    </location>
</feature>
<dbReference type="GO" id="GO:0006772">
    <property type="term" value="P:thiamine metabolic process"/>
    <property type="evidence" value="ECO:0007669"/>
    <property type="project" value="UniProtKB-UniRule"/>
</dbReference>
<dbReference type="InterPro" id="IPR036371">
    <property type="entry name" value="TPK_B1-bd_sf"/>
</dbReference>
<evidence type="ECO:0000313" key="8">
    <source>
        <dbReference type="Proteomes" id="UP000287188"/>
    </source>
</evidence>
<dbReference type="GO" id="GO:0005524">
    <property type="term" value="F:ATP binding"/>
    <property type="evidence" value="ECO:0007669"/>
    <property type="project" value="UniProtKB-KW"/>
</dbReference>
<dbReference type="PANTHER" id="PTHR41299">
    <property type="entry name" value="THIAMINE PYROPHOSPHOKINASE"/>
    <property type="match status" value="1"/>
</dbReference>
<dbReference type="AlphaFoldDB" id="A0A402AU61"/>
<evidence type="ECO:0000256" key="3">
    <source>
        <dbReference type="ARBA" id="ARBA00022777"/>
    </source>
</evidence>
<protein>
    <recommendedName>
        <fullName evidence="5">Thiamine diphosphokinase</fullName>
        <ecNumber evidence="5">2.7.6.2</ecNumber>
    </recommendedName>
</protein>
<dbReference type="CDD" id="cd07995">
    <property type="entry name" value="TPK"/>
    <property type="match status" value="1"/>
</dbReference>
<name>A0A402AU61_9CHLR</name>
<evidence type="ECO:0000256" key="2">
    <source>
        <dbReference type="ARBA" id="ARBA00022741"/>
    </source>
</evidence>
<dbReference type="InterPro" id="IPR006282">
    <property type="entry name" value="Thi_PPkinase"/>
</dbReference>
<dbReference type="Gene3D" id="3.40.50.10240">
    <property type="entry name" value="Thiamin pyrophosphokinase, catalytic domain"/>
    <property type="match status" value="1"/>
</dbReference>
<reference evidence="8" key="1">
    <citation type="submission" date="2018-12" db="EMBL/GenBank/DDBJ databases">
        <title>Tengunoibacter tsumagoiensis gen. nov., sp. nov., Dictyobacter kobayashii sp. nov., D. alpinus sp. nov., and D. joshuensis sp. nov. and description of Dictyobacteraceae fam. nov. within the order Ktedonobacterales isolated from Tengu-no-mugimeshi.</title>
        <authorList>
            <person name="Wang C.M."/>
            <person name="Zheng Y."/>
            <person name="Sakai Y."/>
            <person name="Toyoda A."/>
            <person name="Minakuchi Y."/>
            <person name="Abe K."/>
            <person name="Yokota A."/>
            <person name="Yabe S."/>
        </authorList>
    </citation>
    <scope>NUCLEOTIDE SEQUENCE [LARGE SCALE GENOMIC DNA]</scope>
    <source>
        <strain evidence="8">Uno11</strain>
    </source>
</reference>
<dbReference type="Pfam" id="PF04265">
    <property type="entry name" value="TPK_B1_binding"/>
    <property type="match status" value="1"/>
</dbReference>
<dbReference type="PANTHER" id="PTHR41299:SF1">
    <property type="entry name" value="THIAMINE PYROPHOSPHOKINASE"/>
    <property type="match status" value="1"/>
</dbReference>
<dbReference type="GO" id="GO:0009229">
    <property type="term" value="P:thiamine diphosphate biosynthetic process"/>
    <property type="evidence" value="ECO:0007669"/>
    <property type="project" value="InterPro"/>
</dbReference>
<comment type="caution">
    <text evidence="7">The sequence shown here is derived from an EMBL/GenBank/DDBJ whole genome shotgun (WGS) entry which is preliminary data.</text>
</comment>
<dbReference type="NCBIfam" id="TIGR01378">
    <property type="entry name" value="thi_PPkinase"/>
    <property type="match status" value="1"/>
</dbReference>
<organism evidence="7 8">
    <name type="scientific">Dictyobacter kobayashii</name>
    <dbReference type="NCBI Taxonomy" id="2014872"/>
    <lineage>
        <taxon>Bacteria</taxon>
        <taxon>Bacillati</taxon>
        <taxon>Chloroflexota</taxon>
        <taxon>Ktedonobacteria</taxon>
        <taxon>Ktedonobacterales</taxon>
        <taxon>Dictyobacteraceae</taxon>
        <taxon>Dictyobacter</taxon>
    </lineage>
</organism>
<dbReference type="InterPro" id="IPR007371">
    <property type="entry name" value="TPK_catalytic"/>
</dbReference>
<dbReference type="SUPFAM" id="SSF63999">
    <property type="entry name" value="Thiamin pyrophosphokinase, catalytic domain"/>
    <property type="match status" value="1"/>
</dbReference>
<evidence type="ECO:0000259" key="6">
    <source>
        <dbReference type="SMART" id="SM00983"/>
    </source>
</evidence>
<evidence type="ECO:0000256" key="4">
    <source>
        <dbReference type="ARBA" id="ARBA00022840"/>
    </source>
</evidence>
<sequence>MHVVIFAGGTLHASRTVRQAIEAADLILAADSGAATALEYGCIPAMILGDFDSLASEHLEQVQRLGSQIVRVPSQKDETDTELALLEAKKQGASSITLLGALGGERFEHTLANVFLLTGFPELSIRIVDGPTTCWLLQGPGQSEVIGEPGDFLSLFPITPEVTTITTTNLAYPLHGESLRLGTPRGISNELQKDRASVTIEGGMLLLIHTSKS</sequence>
<evidence type="ECO:0000313" key="7">
    <source>
        <dbReference type="EMBL" id="GCE22627.1"/>
    </source>
</evidence>
<gene>
    <name evidence="7" type="ORF">KDK_64270</name>
</gene>
<evidence type="ECO:0000256" key="1">
    <source>
        <dbReference type="ARBA" id="ARBA00022679"/>
    </source>
</evidence>
<dbReference type="Pfam" id="PF04263">
    <property type="entry name" value="TPK_catalytic"/>
    <property type="match status" value="1"/>
</dbReference>
<dbReference type="EC" id="2.7.6.2" evidence="5"/>
<dbReference type="InterPro" id="IPR007373">
    <property type="entry name" value="Thiamin_PyroPKinase_B1-bd"/>
</dbReference>
<dbReference type="SUPFAM" id="SSF63862">
    <property type="entry name" value="Thiamin pyrophosphokinase, substrate-binding domain"/>
    <property type="match status" value="1"/>
</dbReference>
<dbReference type="Proteomes" id="UP000287188">
    <property type="component" value="Unassembled WGS sequence"/>
</dbReference>
<keyword evidence="3 7" id="KW-0418">Kinase</keyword>
<dbReference type="InterPro" id="IPR053149">
    <property type="entry name" value="TPK"/>
</dbReference>
<keyword evidence="4" id="KW-0067">ATP-binding</keyword>